<feature type="non-terminal residue" evidence="1">
    <location>
        <position position="1"/>
    </location>
</feature>
<dbReference type="EMBL" id="CP045898">
    <property type="protein sequence ID" value="QQP40310.1"/>
    <property type="molecule type" value="Genomic_DNA"/>
</dbReference>
<protein>
    <submittedName>
        <fullName evidence="1">Uncharacterized protein</fullName>
    </submittedName>
</protein>
<gene>
    <name evidence="1" type="ORF">FKW44_014309</name>
</gene>
<evidence type="ECO:0000313" key="1">
    <source>
        <dbReference type="EMBL" id="QQP40310.1"/>
    </source>
</evidence>
<name>A0A7T8GYP5_CALRO</name>
<evidence type="ECO:0000313" key="2">
    <source>
        <dbReference type="Proteomes" id="UP000595437"/>
    </source>
</evidence>
<proteinExistence type="predicted"/>
<reference evidence="2" key="1">
    <citation type="submission" date="2021-01" db="EMBL/GenBank/DDBJ databases">
        <title>Caligus Genome Assembly.</title>
        <authorList>
            <person name="Gallardo-Escarate C."/>
        </authorList>
    </citation>
    <scope>NUCLEOTIDE SEQUENCE [LARGE SCALE GENOMIC DNA]</scope>
</reference>
<accession>A0A7T8GYP5</accession>
<keyword evidence="2" id="KW-1185">Reference proteome</keyword>
<sequence>LGLQLLSSQLLPIIMMRPLVLLIYLIEYWGPKAPFHWPLGPTNQWGFELIDYGPLGSVNYNGV</sequence>
<dbReference type="AlphaFoldDB" id="A0A7T8GYP5"/>
<dbReference type="Proteomes" id="UP000595437">
    <property type="component" value="Chromosome 9"/>
</dbReference>
<organism evidence="1 2">
    <name type="scientific">Caligus rogercresseyi</name>
    <name type="common">Sea louse</name>
    <dbReference type="NCBI Taxonomy" id="217165"/>
    <lineage>
        <taxon>Eukaryota</taxon>
        <taxon>Metazoa</taxon>
        <taxon>Ecdysozoa</taxon>
        <taxon>Arthropoda</taxon>
        <taxon>Crustacea</taxon>
        <taxon>Multicrustacea</taxon>
        <taxon>Hexanauplia</taxon>
        <taxon>Copepoda</taxon>
        <taxon>Siphonostomatoida</taxon>
        <taxon>Caligidae</taxon>
        <taxon>Caligus</taxon>
    </lineage>
</organism>